<organism evidence="3 4">
    <name type="scientific">Patiria miniata</name>
    <name type="common">Bat star</name>
    <name type="synonym">Asterina miniata</name>
    <dbReference type="NCBI Taxonomy" id="46514"/>
    <lineage>
        <taxon>Eukaryota</taxon>
        <taxon>Metazoa</taxon>
        <taxon>Echinodermata</taxon>
        <taxon>Eleutherozoa</taxon>
        <taxon>Asterozoa</taxon>
        <taxon>Asteroidea</taxon>
        <taxon>Valvatacea</taxon>
        <taxon>Valvatida</taxon>
        <taxon>Asterinidae</taxon>
        <taxon>Patiria</taxon>
    </lineage>
</organism>
<keyword evidence="2" id="KW-1133">Transmembrane helix</keyword>
<feature type="compositionally biased region" description="Acidic residues" evidence="1">
    <location>
        <begin position="353"/>
        <end position="362"/>
    </location>
</feature>
<proteinExistence type="predicted"/>
<dbReference type="GeneID" id="119724370"/>
<dbReference type="Proteomes" id="UP000887568">
    <property type="component" value="Unplaced"/>
</dbReference>
<reference evidence="3" key="1">
    <citation type="submission" date="2022-11" db="UniProtKB">
        <authorList>
            <consortium name="EnsemblMetazoa"/>
        </authorList>
    </citation>
    <scope>IDENTIFICATION</scope>
</reference>
<feature type="region of interest" description="Disordered" evidence="1">
    <location>
        <begin position="340"/>
        <end position="381"/>
    </location>
</feature>
<keyword evidence="2" id="KW-0812">Transmembrane</keyword>
<keyword evidence="2" id="KW-0472">Membrane</keyword>
<feature type="compositionally biased region" description="Basic and acidic residues" evidence="1">
    <location>
        <begin position="418"/>
        <end position="446"/>
    </location>
</feature>
<protein>
    <submittedName>
        <fullName evidence="3">Uncharacterized protein</fullName>
    </submittedName>
</protein>
<feature type="compositionally biased region" description="Basic and acidic residues" evidence="1">
    <location>
        <begin position="220"/>
        <end position="233"/>
    </location>
</feature>
<sequence length="594" mass="66761">MSLSVILEEPSGFQEGDLEFVGRVPRSPRRPHTYSGKKREKAGGRHGSPTGRYIRAAAGRSLGGLRPNSQSYFPNAPGAGPRRRNPEPRVIGFARNPRHPKSLYDTEISMRHFMKGAPKVTSEMSFPDPKNRGLRNPMAPRFHHEFDLTAEDYEFQINPMAGVDMDVLLSGPSMAGTYNVNRGFDETAEDGIDSTEQSSDSEEAESDRGEGADDVSVDDSAPRRAEEAPRGDRAIYSSVNKFRSAPQPVADPIRSEPPPFAPRPPPPPDQPMVIPRAVASQDEPPSYLPQQQDVQLESKEVQVQLEALHTLAEEEEDQQEMEQLEVDDSQEIEAQVLRDMSTQTNVTVQDVSEPVEQDEAETDDRFIQIGDGREDSATMTHGNWEAVAPWSQRSSGQAVTRSESLAVNYRRVVAELSGAERPREPQDEPPRRQESERRQPREERTLPARGEPPPWSPPIVPQVEQILRPMEDDMRNYPPPSREWDPPSRRYYHGNRVSMADICNRCCFVILLLLAVGVIVGIIVVTALYVSSTDCGEQPCGLLQQPGYLAGFVALGALAILILFALFTWCCYNVTRRQRNQHKYRPRERQMYWQ</sequence>
<feature type="transmembrane region" description="Helical" evidence="2">
    <location>
        <begin position="506"/>
        <end position="529"/>
    </location>
</feature>
<evidence type="ECO:0000313" key="3">
    <source>
        <dbReference type="EnsemblMetazoa" id="XP_038051320.1"/>
    </source>
</evidence>
<evidence type="ECO:0000313" key="4">
    <source>
        <dbReference type="Proteomes" id="UP000887568"/>
    </source>
</evidence>
<feature type="region of interest" description="Disordered" evidence="1">
    <location>
        <begin position="180"/>
        <end position="299"/>
    </location>
</feature>
<keyword evidence="4" id="KW-1185">Reference proteome</keyword>
<dbReference type="OMA" id="PRERQMY"/>
<feature type="compositionally biased region" description="Polar residues" evidence="1">
    <location>
        <begin position="340"/>
        <end position="350"/>
    </location>
</feature>
<feature type="compositionally biased region" description="Pro residues" evidence="1">
    <location>
        <begin position="450"/>
        <end position="460"/>
    </location>
</feature>
<accession>A0A913ZJS7</accession>
<dbReference type="OrthoDB" id="10491677at2759"/>
<feature type="compositionally biased region" description="Basic residues" evidence="1">
    <location>
        <begin position="26"/>
        <end position="40"/>
    </location>
</feature>
<feature type="compositionally biased region" description="Acidic residues" evidence="1">
    <location>
        <begin position="186"/>
        <end position="205"/>
    </location>
</feature>
<feature type="region of interest" description="Disordered" evidence="1">
    <location>
        <begin position="17"/>
        <end position="98"/>
    </location>
</feature>
<feature type="region of interest" description="Disordered" evidence="1">
    <location>
        <begin position="416"/>
        <end position="460"/>
    </location>
</feature>
<evidence type="ECO:0000256" key="2">
    <source>
        <dbReference type="SAM" id="Phobius"/>
    </source>
</evidence>
<dbReference type="EnsemblMetazoa" id="XM_038195392.1">
    <property type="protein sequence ID" value="XP_038051320.1"/>
    <property type="gene ID" value="LOC119724370"/>
</dbReference>
<feature type="compositionally biased region" description="Basic and acidic residues" evidence="1">
    <location>
        <begin position="363"/>
        <end position="376"/>
    </location>
</feature>
<evidence type="ECO:0000256" key="1">
    <source>
        <dbReference type="SAM" id="MobiDB-lite"/>
    </source>
</evidence>
<name>A0A913ZJS7_PATMI</name>
<dbReference type="RefSeq" id="XP_038051320.1">
    <property type="nucleotide sequence ID" value="XM_038195392.1"/>
</dbReference>
<feature type="transmembrane region" description="Helical" evidence="2">
    <location>
        <begin position="549"/>
        <end position="575"/>
    </location>
</feature>
<dbReference type="AlphaFoldDB" id="A0A913ZJS7"/>
<feature type="compositionally biased region" description="Pro residues" evidence="1">
    <location>
        <begin position="255"/>
        <end position="270"/>
    </location>
</feature>